<evidence type="ECO:0000256" key="2">
    <source>
        <dbReference type="ARBA" id="ARBA00022723"/>
    </source>
</evidence>
<evidence type="ECO:0000313" key="8">
    <source>
        <dbReference type="EMBL" id="KAF2210912.1"/>
    </source>
</evidence>
<feature type="domain" description="C3HC-type" evidence="6">
    <location>
        <begin position="104"/>
        <end position="254"/>
    </location>
</feature>
<dbReference type="PANTHER" id="PTHR15835">
    <property type="entry name" value="NUCLEAR-INTERACTING PARTNER OF ALK"/>
    <property type="match status" value="1"/>
</dbReference>
<comment type="subcellular location">
    <subcellularLocation>
        <location evidence="1">Nucleus</location>
    </subcellularLocation>
</comment>
<evidence type="ECO:0000313" key="9">
    <source>
        <dbReference type="Proteomes" id="UP000799539"/>
    </source>
</evidence>
<organism evidence="8 9">
    <name type="scientific">Cercospora zeae-maydis SCOH1-5</name>
    <dbReference type="NCBI Taxonomy" id="717836"/>
    <lineage>
        <taxon>Eukaryota</taxon>
        <taxon>Fungi</taxon>
        <taxon>Dikarya</taxon>
        <taxon>Ascomycota</taxon>
        <taxon>Pezizomycotina</taxon>
        <taxon>Dothideomycetes</taxon>
        <taxon>Dothideomycetidae</taxon>
        <taxon>Mycosphaerellales</taxon>
        <taxon>Mycosphaerellaceae</taxon>
        <taxon>Cercospora</taxon>
    </lineage>
</organism>
<evidence type="ECO:0000256" key="4">
    <source>
        <dbReference type="ARBA" id="ARBA00022833"/>
    </source>
</evidence>
<name>A0A6A6FBX8_9PEZI</name>
<dbReference type="OrthoDB" id="2592092at2759"/>
<evidence type="ECO:0008006" key="10">
    <source>
        <dbReference type="Google" id="ProtNLM"/>
    </source>
</evidence>
<keyword evidence="2" id="KW-0479">Metal-binding</keyword>
<evidence type="ECO:0000259" key="6">
    <source>
        <dbReference type="Pfam" id="PF07967"/>
    </source>
</evidence>
<sequence>MPEAIATTKRKFYKALDALTNLPPTAATHAATSITASNKRSSAAATAFDDARERARKRLRHSTSTTSLDDVAANASVASLPRTLPLKLRPKNSVDSKTLPNFSPWSQESFLARLKTYSSVSTWHPKPDPIGEVEWAKRGWVCVDVNTVACRGGCEKRVIVSLNTATRPSQGVHETETGNVADSNDDGDDDAHAAALEEALAERYKDEIIDGHSTSCMWRKAGCKDDIYRLPIVRSSVWQPQLSQRFRSLLSMGSSIDKIKTRALKSTSVLEKLLNELPRDVIDPADITHPCSVKAFEIALHGWRGAPESGNDLLYCDACFQRVGLWMYQPEYIASRRRPSTTDDGEDVASVDLVEMHREHCPWRNPETQKATGSLAELNAAQVLHKAVANAARDCRRRSHESVSIARASEQDREAEEMSTGTLTLTRAEVAQQDKERESRMRRLKNLFNIKRKSIGTLPARNAI</sequence>
<feature type="domain" description="NuBaID C-terminal" evidence="7">
    <location>
        <begin position="295"/>
        <end position="379"/>
    </location>
</feature>
<accession>A0A6A6FBX8</accession>
<dbReference type="InterPro" id="IPR012935">
    <property type="entry name" value="NuBaID_N"/>
</dbReference>
<gene>
    <name evidence="8" type="ORF">CERZMDRAFT_99084</name>
</gene>
<protein>
    <recommendedName>
        <fullName evidence="10">C3HC-type domain-containing protein</fullName>
    </recommendedName>
</protein>
<dbReference type="GO" id="GO:0008270">
    <property type="term" value="F:zinc ion binding"/>
    <property type="evidence" value="ECO:0007669"/>
    <property type="project" value="UniProtKB-KW"/>
</dbReference>
<evidence type="ECO:0000259" key="7">
    <source>
        <dbReference type="Pfam" id="PF08600"/>
    </source>
</evidence>
<dbReference type="Pfam" id="PF08600">
    <property type="entry name" value="NuBaID_C"/>
    <property type="match status" value="1"/>
</dbReference>
<dbReference type="EMBL" id="ML992679">
    <property type="protein sequence ID" value="KAF2210912.1"/>
    <property type="molecule type" value="Genomic_DNA"/>
</dbReference>
<keyword evidence="9" id="KW-1185">Reference proteome</keyword>
<keyword evidence="5" id="KW-0539">Nucleus</keyword>
<dbReference type="Proteomes" id="UP000799539">
    <property type="component" value="Unassembled WGS sequence"/>
</dbReference>
<proteinExistence type="predicted"/>
<dbReference type="Pfam" id="PF07967">
    <property type="entry name" value="zf-C3HC"/>
    <property type="match status" value="1"/>
</dbReference>
<evidence type="ECO:0000256" key="5">
    <source>
        <dbReference type="ARBA" id="ARBA00023242"/>
    </source>
</evidence>
<evidence type="ECO:0000256" key="1">
    <source>
        <dbReference type="ARBA" id="ARBA00004123"/>
    </source>
</evidence>
<dbReference type="AlphaFoldDB" id="A0A6A6FBX8"/>
<dbReference type="InterPro" id="IPR013909">
    <property type="entry name" value="NuBaID_C"/>
</dbReference>
<keyword evidence="4" id="KW-0862">Zinc</keyword>
<dbReference type="PANTHER" id="PTHR15835:SF6">
    <property type="entry name" value="ZINC FINGER C3HC-TYPE PROTEIN 1"/>
    <property type="match status" value="1"/>
</dbReference>
<evidence type="ECO:0000256" key="3">
    <source>
        <dbReference type="ARBA" id="ARBA00022771"/>
    </source>
</evidence>
<reference evidence="8" key="1">
    <citation type="journal article" date="2020" name="Stud. Mycol.">
        <title>101 Dothideomycetes genomes: a test case for predicting lifestyles and emergence of pathogens.</title>
        <authorList>
            <person name="Haridas S."/>
            <person name="Albert R."/>
            <person name="Binder M."/>
            <person name="Bloem J."/>
            <person name="Labutti K."/>
            <person name="Salamov A."/>
            <person name="Andreopoulos B."/>
            <person name="Baker S."/>
            <person name="Barry K."/>
            <person name="Bills G."/>
            <person name="Bluhm B."/>
            <person name="Cannon C."/>
            <person name="Castanera R."/>
            <person name="Culley D."/>
            <person name="Daum C."/>
            <person name="Ezra D."/>
            <person name="Gonzalez J."/>
            <person name="Henrissat B."/>
            <person name="Kuo A."/>
            <person name="Liang C."/>
            <person name="Lipzen A."/>
            <person name="Lutzoni F."/>
            <person name="Magnuson J."/>
            <person name="Mondo S."/>
            <person name="Nolan M."/>
            <person name="Ohm R."/>
            <person name="Pangilinan J."/>
            <person name="Park H.-J."/>
            <person name="Ramirez L."/>
            <person name="Alfaro M."/>
            <person name="Sun H."/>
            <person name="Tritt A."/>
            <person name="Yoshinaga Y."/>
            <person name="Zwiers L.-H."/>
            <person name="Turgeon B."/>
            <person name="Goodwin S."/>
            <person name="Spatafora J."/>
            <person name="Crous P."/>
            <person name="Grigoriev I."/>
        </authorList>
    </citation>
    <scope>NUCLEOTIDE SEQUENCE</scope>
    <source>
        <strain evidence="8">SCOH1-5</strain>
    </source>
</reference>
<dbReference type="GO" id="GO:0005634">
    <property type="term" value="C:nucleus"/>
    <property type="evidence" value="ECO:0007669"/>
    <property type="project" value="UniProtKB-SubCell"/>
</dbReference>
<keyword evidence="3" id="KW-0863">Zinc-finger</keyword>